<feature type="transmembrane region" description="Helical" evidence="6">
    <location>
        <begin position="52"/>
        <end position="75"/>
    </location>
</feature>
<dbReference type="Pfam" id="PF11710">
    <property type="entry name" value="Git3"/>
    <property type="match status" value="1"/>
</dbReference>
<gene>
    <name evidence="9" type="ORF">TWF191_008101</name>
</gene>
<feature type="transmembrane region" description="Helical" evidence="6">
    <location>
        <begin position="400"/>
        <end position="423"/>
    </location>
</feature>
<evidence type="ECO:0000313" key="9">
    <source>
        <dbReference type="EMBL" id="KAF3218655.1"/>
    </source>
</evidence>
<keyword evidence="3 6" id="KW-1133">Transmembrane helix</keyword>
<dbReference type="Pfam" id="PF11970">
    <property type="entry name" value="GPR_Gpa2_C"/>
    <property type="match status" value="1"/>
</dbReference>
<feature type="compositionally biased region" description="Basic residues" evidence="5">
    <location>
        <begin position="524"/>
        <end position="533"/>
    </location>
</feature>
<feature type="region of interest" description="Disordered" evidence="5">
    <location>
        <begin position="551"/>
        <end position="598"/>
    </location>
</feature>
<dbReference type="Proteomes" id="UP000483672">
    <property type="component" value="Unassembled WGS sequence"/>
</dbReference>
<feature type="transmembrane region" description="Helical" evidence="6">
    <location>
        <begin position="207"/>
        <end position="236"/>
    </location>
</feature>
<feature type="compositionally biased region" description="Polar residues" evidence="5">
    <location>
        <begin position="671"/>
        <end position="682"/>
    </location>
</feature>
<evidence type="ECO:0000313" key="10">
    <source>
        <dbReference type="Proteomes" id="UP000483672"/>
    </source>
</evidence>
<dbReference type="EMBL" id="WIPF01000053">
    <property type="protein sequence ID" value="KAF3218655.1"/>
    <property type="molecule type" value="Genomic_DNA"/>
</dbReference>
<proteinExistence type="predicted"/>
<feature type="region of interest" description="Disordered" evidence="5">
    <location>
        <begin position="506"/>
        <end position="533"/>
    </location>
</feature>
<evidence type="ECO:0000259" key="8">
    <source>
        <dbReference type="Pfam" id="PF11970"/>
    </source>
</evidence>
<keyword evidence="2 6" id="KW-0812">Transmembrane</keyword>
<feature type="region of interest" description="Disordered" evidence="5">
    <location>
        <begin position="331"/>
        <end position="387"/>
    </location>
</feature>
<accession>A0A6G1M4M4</accession>
<evidence type="ECO:0000256" key="6">
    <source>
        <dbReference type="SAM" id="Phobius"/>
    </source>
</evidence>
<feature type="transmembrane region" description="Helical" evidence="6">
    <location>
        <begin position="127"/>
        <end position="148"/>
    </location>
</feature>
<name>A0A6G1M4M4_ORBOL</name>
<dbReference type="SUPFAM" id="SSF81321">
    <property type="entry name" value="Family A G protein-coupled receptor-like"/>
    <property type="match status" value="1"/>
</dbReference>
<feature type="region of interest" description="Disordered" evidence="5">
    <location>
        <begin position="617"/>
        <end position="709"/>
    </location>
</feature>
<feature type="transmembrane region" description="Helical" evidence="6">
    <location>
        <begin position="87"/>
        <end position="107"/>
    </location>
</feature>
<feature type="compositionally biased region" description="Basic and acidic residues" evidence="5">
    <location>
        <begin position="359"/>
        <end position="373"/>
    </location>
</feature>
<dbReference type="AlphaFoldDB" id="A0A6G1M4M4"/>
<comment type="caution">
    <text evidence="9">The sequence shown here is derived from an EMBL/GenBank/DDBJ whole genome shotgun (WGS) entry which is preliminary data.</text>
</comment>
<dbReference type="Gene3D" id="1.20.1070.10">
    <property type="entry name" value="Rhodopsin 7-helix transmembrane proteins"/>
    <property type="match status" value="1"/>
</dbReference>
<dbReference type="PANTHER" id="PTHR23112">
    <property type="entry name" value="G PROTEIN-COUPLED RECEPTOR 157-RELATED"/>
    <property type="match status" value="1"/>
</dbReference>
<organism evidence="9 10">
    <name type="scientific">Orbilia oligospora</name>
    <name type="common">Nematode-trapping fungus</name>
    <name type="synonym">Arthrobotrys oligospora</name>
    <dbReference type="NCBI Taxonomy" id="2813651"/>
    <lineage>
        <taxon>Eukaryota</taxon>
        <taxon>Fungi</taxon>
        <taxon>Dikarya</taxon>
        <taxon>Ascomycota</taxon>
        <taxon>Pezizomycotina</taxon>
        <taxon>Orbiliomycetes</taxon>
        <taxon>Orbiliales</taxon>
        <taxon>Orbiliaceae</taxon>
        <taxon>Orbilia</taxon>
    </lineage>
</organism>
<feature type="transmembrane region" description="Helical" evidence="6">
    <location>
        <begin position="169"/>
        <end position="187"/>
    </location>
</feature>
<protein>
    <recommendedName>
        <fullName evidence="11">G-protein coupled receptors family 1 profile domain-containing protein</fullName>
    </recommendedName>
</protein>
<keyword evidence="4 6" id="KW-0472">Membrane</keyword>
<feature type="compositionally biased region" description="Basic and acidic residues" evidence="5">
    <location>
        <begin position="650"/>
        <end position="661"/>
    </location>
</feature>
<comment type="subcellular location">
    <subcellularLocation>
        <location evidence="1">Membrane</location>
        <topology evidence="1">Multi-pass membrane protein</topology>
    </subcellularLocation>
</comment>
<dbReference type="InterPro" id="IPR023041">
    <property type="entry name" value="Glucose_rcpt_Git3-like_N"/>
</dbReference>
<dbReference type="GO" id="GO:0007189">
    <property type="term" value="P:adenylate cyclase-activating G protein-coupled receptor signaling pathway"/>
    <property type="evidence" value="ECO:0007669"/>
    <property type="project" value="TreeGrafter"/>
</dbReference>
<sequence>MGDMPVDPEPGSFSTSSFNGSHFYPPTILIDMSRLGGPNPTTASLTREQLKIVRIIALCSSAITLIASAIVLHWFVRMKRNFRRQLIMILIICDTWKSLWSFVFPAVALANSTVATTSNFCQASGFFFAFGIETADFCILFIAIHAAISIFLPRTGPQGKSGLYQYRHTVYAILILLPITMAALAFTNKAPAYVAQTTWCYLPVRPFWYRLALAWIPRYIIMVSITGLYLAIYIYVKVTFRAYRARFRTSEFNTDATQPSQLDSSQTVTDRRGSVLSVFGATFKLPGVGKGTEKVREVDVGIDPIVTEVRRLSETATDDIEEIGGASRIIDLEKGQPSTSRRPEDDSADEGRNGAGSDSTHDSTSRMVRREFNTSHPSAAATSESEEELRKRQYAIQRQLRFLFIYPCVYVLIWLIPLVNHSLQYFERFAERPSFPLVCISAIAIPIQGAIDCLLFSLREKPWRLVKKQTKQPFFSWMLGRHWEEPSSEDLNIEAMTEGQRHAYLRREREKQENEVARQERAEKKKNKSRMGRKNSMTWWDTFERANISGVAVSRQSSRQEGDAGRGSLAVPATPGAIFGADGKAPTRNSSFSSFRSLGRQRSRSVGDLWKNFSFSDLGRQGSIGGNNRKQSTAVVETSGAIGAIEEEQNDSKTTSEDEGKGGSSSSEGEQPTSDISANSTAPLVDRIEPAEGLVMKGLPLYPPSARRR</sequence>
<dbReference type="InterPro" id="IPR022596">
    <property type="entry name" value="GPR1/2/3_C"/>
</dbReference>
<evidence type="ECO:0000256" key="2">
    <source>
        <dbReference type="ARBA" id="ARBA00022692"/>
    </source>
</evidence>
<feature type="domain" description="G protein-coupled receptor GPR1/2/3 C-terminal" evidence="8">
    <location>
        <begin position="390"/>
        <end position="464"/>
    </location>
</feature>
<feature type="domain" description="Glucose receptor Git3-like N-terminal" evidence="7">
    <location>
        <begin position="53"/>
        <end position="241"/>
    </location>
</feature>
<dbReference type="PANTHER" id="PTHR23112:SF37">
    <property type="entry name" value="G PROTEIN-COUPLED RECEPTOR GPR1"/>
    <property type="match status" value="1"/>
</dbReference>
<evidence type="ECO:0000256" key="1">
    <source>
        <dbReference type="ARBA" id="ARBA00004141"/>
    </source>
</evidence>
<reference evidence="9 10" key="1">
    <citation type="submission" date="2019-06" db="EMBL/GenBank/DDBJ databases">
        <authorList>
            <person name="Palmer J.M."/>
        </authorList>
    </citation>
    <scope>NUCLEOTIDE SEQUENCE [LARGE SCALE GENOMIC DNA]</scope>
    <source>
        <strain evidence="9 10">TWF191</strain>
    </source>
</reference>
<evidence type="ECO:0008006" key="11">
    <source>
        <dbReference type="Google" id="ProtNLM"/>
    </source>
</evidence>
<dbReference type="GO" id="GO:0005886">
    <property type="term" value="C:plasma membrane"/>
    <property type="evidence" value="ECO:0007669"/>
    <property type="project" value="TreeGrafter"/>
</dbReference>
<evidence type="ECO:0000256" key="3">
    <source>
        <dbReference type="ARBA" id="ARBA00022989"/>
    </source>
</evidence>
<dbReference type="GO" id="GO:0004930">
    <property type="term" value="F:G protein-coupled receptor activity"/>
    <property type="evidence" value="ECO:0007669"/>
    <property type="project" value="TreeGrafter"/>
</dbReference>
<dbReference type="CDD" id="cd00637">
    <property type="entry name" value="7tm_classA_rhodopsin-like"/>
    <property type="match status" value="1"/>
</dbReference>
<feature type="compositionally biased region" description="Polar residues" evidence="5">
    <location>
        <begin position="626"/>
        <end position="636"/>
    </location>
</feature>
<evidence type="ECO:0000259" key="7">
    <source>
        <dbReference type="Pfam" id="PF11710"/>
    </source>
</evidence>
<feature type="compositionally biased region" description="Basic and acidic residues" evidence="5">
    <location>
        <begin position="506"/>
        <end position="523"/>
    </location>
</feature>
<feature type="compositionally biased region" description="Basic and acidic residues" evidence="5">
    <location>
        <begin position="341"/>
        <end position="352"/>
    </location>
</feature>
<feature type="compositionally biased region" description="Polar residues" evidence="5">
    <location>
        <begin position="587"/>
        <end position="596"/>
    </location>
</feature>
<feature type="transmembrane region" description="Helical" evidence="6">
    <location>
        <begin position="435"/>
        <end position="458"/>
    </location>
</feature>
<evidence type="ECO:0000256" key="5">
    <source>
        <dbReference type="SAM" id="MobiDB-lite"/>
    </source>
</evidence>
<evidence type="ECO:0000256" key="4">
    <source>
        <dbReference type="ARBA" id="ARBA00023136"/>
    </source>
</evidence>